<evidence type="ECO:0000313" key="1">
    <source>
        <dbReference type="EMBL" id="KFD50813.1"/>
    </source>
</evidence>
<proteinExistence type="predicted"/>
<dbReference type="AlphaFoldDB" id="A0A085N1P0"/>
<gene>
    <name evidence="1" type="ORF">M513_08354</name>
    <name evidence="2" type="ORF">M514_08354</name>
</gene>
<accession>A0A085N1P0</accession>
<keyword evidence="3" id="KW-1185">Reference proteome</keyword>
<dbReference type="Proteomes" id="UP000030764">
    <property type="component" value="Unassembled WGS sequence"/>
</dbReference>
<reference evidence="2 3" key="1">
    <citation type="journal article" date="2014" name="Nat. Genet.">
        <title>Genome and transcriptome of the porcine whipworm Trichuris suis.</title>
        <authorList>
            <person name="Jex A.R."/>
            <person name="Nejsum P."/>
            <person name="Schwarz E.M."/>
            <person name="Hu L."/>
            <person name="Young N.D."/>
            <person name="Hall R.S."/>
            <person name="Korhonen P.K."/>
            <person name="Liao S."/>
            <person name="Thamsborg S."/>
            <person name="Xia J."/>
            <person name="Xu P."/>
            <person name="Wang S."/>
            <person name="Scheerlinck J.P."/>
            <person name="Hofmann A."/>
            <person name="Sternberg P.W."/>
            <person name="Wang J."/>
            <person name="Gasser R.B."/>
        </authorList>
    </citation>
    <scope>NUCLEOTIDE SEQUENCE [LARGE SCALE GENOMIC DNA]</scope>
    <source>
        <strain evidence="2">DCEP-RM93F</strain>
        <strain evidence="1">DCEP-RM93M</strain>
    </source>
</reference>
<protein>
    <submittedName>
        <fullName evidence="2">Uncharacterized protein</fullName>
    </submittedName>
</protein>
<dbReference type="EMBL" id="KL363248">
    <property type="protein sequence ID" value="KFD50813.1"/>
    <property type="molecule type" value="Genomic_DNA"/>
</dbReference>
<dbReference type="EMBL" id="KL367574">
    <property type="protein sequence ID" value="KFD63386.1"/>
    <property type="molecule type" value="Genomic_DNA"/>
</dbReference>
<evidence type="ECO:0000313" key="3">
    <source>
        <dbReference type="Proteomes" id="UP000030764"/>
    </source>
</evidence>
<name>A0A085N1P0_9BILA</name>
<evidence type="ECO:0000313" key="2">
    <source>
        <dbReference type="EMBL" id="KFD63386.1"/>
    </source>
</evidence>
<sequence length="100" mass="11537">MHRDMKVSLIEVFQGNTNWIDAFPVVIVRMRASFKPDVVISEAELVFGEGLLLPGLFLRRDMAHEQTELAGYAARLPNYALERRHGINHLLVVRHLFLLR</sequence>
<organism evidence="2">
    <name type="scientific">Trichuris suis</name>
    <name type="common">pig whipworm</name>
    <dbReference type="NCBI Taxonomy" id="68888"/>
    <lineage>
        <taxon>Eukaryota</taxon>
        <taxon>Metazoa</taxon>
        <taxon>Ecdysozoa</taxon>
        <taxon>Nematoda</taxon>
        <taxon>Enoplea</taxon>
        <taxon>Dorylaimia</taxon>
        <taxon>Trichinellida</taxon>
        <taxon>Trichuridae</taxon>
        <taxon>Trichuris</taxon>
    </lineage>
</organism>
<dbReference type="Proteomes" id="UP000030758">
    <property type="component" value="Unassembled WGS sequence"/>
</dbReference>